<evidence type="ECO:0000313" key="4">
    <source>
        <dbReference type="Proteomes" id="UP000624279"/>
    </source>
</evidence>
<dbReference type="Gene3D" id="3.40.30.10">
    <property type="entry name" value="Glutaredoxin"/>
    <property type="match status" value="1"/>
</dbReference>
<keyword evidence="4" id="KW-1185">Reference proteome</keyword>
<feature type="transmembrane region" description="Helical" evidence="1">
    <location>
        <begin position="162"/>
        <end position="181"/>
    </location>
</feature>
<dbReference type="InterPro" id="IPR038354">
    <property type="entry name" value="VKOR_sf"/>
</dbReference>
<keyword evidence="1" id="KW-0472">Membrane</keyword>
<comment type="caution">
    <text evidence="3">The sequence shown here is derived from an EMBL/GenBank/DDBJ whole genome shotgun (WGS) entry which is preliminary data.</text>
</comment>
<evidence type="ECO:0000256" key="1">
    <source>
        <dbReference type="SAM" id="Phobius"/>
    </source>
</evidence>
<sequence length="527" mass="59661">MEVLKGKNLDASLYQSVQRLLSSKEIDIAGDYVAEKLMRHPDYPSAWCVSEVLNDLGLESVVVKIEKHLLDEIPFPFLAHVKTNGGEFVLIDSLKKLRKVRKNFEEIWDGIVLAVEAPDGWQHSTGEEQLANKIKNTQLRNYSLLTFSALATTYFLLNFNWILFLAFLVSGFGLMFAWSGACNELGISNKVAEQFCGSLTTCRNSGTEKTKKILGLGFSDLAMSWFLVSFIILIIMNAAQMLGLASILFVASVFSLLVIPVSVYLQWRIQKEWCPICLAILGSVFCQFLVLSFGIQTSGLVWPKFDEVVFFALTCLSTVLIWNSYRTIKEKQLKESAEKNQAYKLYFNKDIFTSLLRTSAPLDVSPFENEIQVGNKDAALQITVISNPFCGPCAHAHQQLDELLDVYDFGLQVRFVLSATDAADDRTKVVQQILRNLIPHLADRKYCRKVLNAWFANPKLDQFAKQYPGDSEVDTYSSLVPHEEWAIYANIRRTPAILIDGYHYPDLYRVEDLRELIPLLLKAQSSR</sequence>
<protein>
    <recommendedName>
        <fullName evidence="2">Thioredoxin-like fold domain-containing protein</fullName>
    </recommendedName>
</protein>
<dbReference type="CDD" id="cd12921">
    <property type="entry name" value="VKOR_4"/>
    <property type="match status" value="1"/>
</dbReference>
<evidence type="ECO:0000313" key="3">
    <source>
        <dbReference type="EMBL" id="MBC3873212.1"/>
    </source>
</evidence>
<feature type="transmembrane region" description="Helical" evidence="1">
    <location>
        <begin position="242"/>
        <end position="264"/>
    </location>
</feature>
<dbReference type="Gene3D" id="1.20.1440.130">
    <property type="entry name" value="VKOR domain"/>
    <property type="match status" value="1"/>
</dbReference>
<name>A0ABR6Y9G7_9BURK</name>
<organism evidence="3 4">
    <name type="scientific">Undibacterium flavidum</name>
    <dbReference type="NCBI Taxonomy" id="2762297"/>
    <lineage>
        <taxon>Bacteria</taxon>
        <taxon>Pseudomonadati</taxon>
        <taxon>Pseudomonadota</taxon>
        <taxon>Betaproteobacteria</taxon>
        <taxon>Burkholderiales</taxon>
        <taxon>Oxalobacteraceae</taxon>
        <taxon>Undibacterium</taxon>
    </lineage>
</organism>
<dbReference type="InterPro" id="IPR036249">
    <property type="entry name" value="Thioredoxin-like_sf"/>
</dbReference>
<evidence type="ECO:0000259" key="2">
    <source>
        <dbReference type="Pfam" id="PF13462"/>
    </source>
</evidence>
<dbReference type="Proteomes" id="UP000624279">
    <property type="component" value="Unassembled WGS sequence"/>
</dbReference>
<feature type="domain" description="Thioredoxin-like fold" evidence="2">
    <location>
        <begin position="369"/>
        <end position="517"/>
    </location>
</feature>
<keyword evidence="1" id="KW-1133">Transmembrane helix</keyword>
<dbReference type="EMBL" id="JACOGA010000005">
    <property type="protein sequence ID" value="MBC3873212.1"/>
    <property type="molecule type" value="Genomic_DNA"/>
</dbReference>
<gene>
    <name evidence="3" type="ORF">H8K55_06395</name>
</gene>
<dbReference type="RefSeq" id="WP_186941256.1">
    <property type="nucleotide sequence ID" value="NZ_JACOGA010000005.1"/>
</dbReference>
<dbReference type="SUPFAM" id="SSF52833">
    <property type="entry name" value="Thioredoxin-like"/>
    <property type="match status" value="1"/>
</dbReference>
<feature type="transmembrane region" description="Helical" evidence="1">
    <location>
        <begin position="276"/>
        <end position="296"/>
    </location>
</feature>
<reference evidence="3 4" key="1">
    <citation type="submission" date="2020-08" db="EMBL/GenBank/DDBJ databases">
        <title>Novel species isolated from subtropical streams in China.</title>
        <authorList>
            <person name="Lu H."/>
        </authorList>
    </citation>
    <scope>NUCLEOTIDE SEQUENCE [LARGE SCALE GENOMIC DNA]</scope>
    <source>
        <strain evidence="3 4">LX15W</strain>
    </source>
</reference>
<feature type="transmembrane region" description="Helical" evidence="1">
    <location>
        <begin position="213"/>
        <end position="236"/>
    </location>
</feature>
<accession>A0ABR6Y9G7</accession>
<proteinExistence type="predicted"/>
<dbReference type="Pfam" id="PF13462">
    <property type="entry name" value="Thioredoxin_4"/>
    <property type="match status" value="1"/>
</dbReference>
<feature type="transmembrane region" description="Helical" evidence="1">
    <location>
        <begin position="308"/>
        <end position="325"/>
    </location>
</feature>
<dbReference type="InterPro" id="IPR012336">
    <property type="entry name" value="Thioredoxin-like_fold"/>
</dbReference>
<keyword evidence="1" id="KW-0812">Transmembrane</keyword>